<dbReference type="Proteomes" id="UP000314011">
    <property type="component" value="Unassembled WGS sequence"/>
</dbReference>
<evidence type="ECO:0008006" key="4">
    <source>
        <dbReference type="Google" id="ProtNLM"/>
    </source>
</evidence>
<proteinExistence type="predicted"/>
<keyword evidence="1" id="KW-0472">Membrane</keyword>
<feature type="transmembrane region" description="Helical" evidence="1">
    <location>
        <begin position="50"/>
        <end position="71"/>
    </location>
</feature>
<gene>
    <name evidence="2" type="ORF">FHY64_07885</name>
</gene>
<sequence length="155" mass="16045">MFLTIVHYLHVLSGIVWAGGSILFGLVVLPALVRSGGPAAAATWPSLSRLAGPVMGSAGGLVMLTGIVRAVAGGRITGWGDLWSGYAFWVLVAFLLIGAAEASGGPTRRKIGALTADMTAFNREAPAVVRRDALIHLFVVLAVTGIMVGFGFGWI</sequence>
<feature type="transmembrane region" description="Helical" evidence="1">
    <location>
        <begin position="83"/>
        <end position="100"/>
    </location>
</feature>
<dbReference type="OrthoDB" id="5522990at2"/>
<dbReference type="AlphaFoldDB" id="A0A5C5GG37"/>
<keyword evidence="1" id="KW-0812">Transmembrane</keyword>
<dbReference type="RefSeq" id="WP_140193871.1">
    <property type="nucleotide sequence ID" value="NZ_CP065915.1"/>
</dbReference>
<accession>A0A5C5GG37</accession>
<evidence type="ECO:0000313" key="3">
    <source>
        <dbReference type="Proteomes" id="UP000314011"/>
    </source>
</evidence>
<reference evidence="2 3" key="1">
    <citation type="submission" date="2019-06" db="EMBL/GenBank/DDBJ databases">
        <title>Genome of new Rhodobacteraceae sp. SM1903.</title>
        <authorList>
            <person name="Ren X."/>
        </authorList>
    </citation>
    <scope>NUCLEOTIDE SEQUENCE [LARGE SCALE GENOMIC DNA]</scope>
    <source>
        <strain evidence="2 3">SM1903</strain>
    </source>
</reference>
<keyword evidence="1" id="KW-1133">Transmembrane helix</keyword>
<keyword evidence="3" id="KW-1185">Reference proteome</keyword>
<evidence type="ECO:0000313" key="2">
    <source>
        <dbReference type="EMBL" id="TNY33184.1"/>
    </source>
</evidence>
<evidence type="ECO:0000256" key="1">
    <source>
        <dbReference type="SAM" id="Phobius"/>
    </source>
</evidence>
<feature type="transmembrane region" description="Helical" evidence="1">
    <location>
        <begin position="6"/>
        <end position="29"/>
    </location>
</feature>
<name>A0A5C5GG37_9RHOB</name>
<feature type="transmembrane region" description="Helical" evidence="1">
    <location>
        <begin position="133"/>
        <end position="154"/>
    </location>
</feature>
<comment type="caution">
    <text evidence="2">The sequence shown here is derived from an EMBL/GenBank/DDBJ whole genome shotgun (WGS) entry which is preliminary data.</text>
</comment>
<protein>
    <recommendedName>
        <fullName evidence="4">Copper resistance protein D domain-containing protein</fullName>
    </recommendedName>
</protein>
<dbReference type="EMBL" id="VFFF01000001">
    <property type="protein sequence ID" value="TNY33184.1"/>
    <property type="molecule type" value="Genomic_DNA"/>
</dbReference>
<organism evidence="2 3">
    <name type="scientific">Pelagovum pacificum</name>
    <dbReference type="NCBI Taxonomy" id="2588711"/>
    <lineage>
        <taxon>Bacteria</taxon>
        <taxon>Pseudomonadati</taxon>
        <taxon>Pseudomonadota</taxon>
        <taxon>Alphaproteobacteria</taxon>
        <taxon>Rhodobacterales</taxon>
        <taxon>Paracoccaceae</taxon>
        <taxon>Pelagovum</taxon>
    </lineage>
</organism>